<evidence type="ECO:0000259" key="5">
    <source>
        <dbReference type="PROSITE" id="PS01124"/>
    </source>
</evidence>
<accession>A0ABV6JKS2</accession>
<keyword evidence="4" id="KW-0597">Phosphoprotein</keyword>
<keyword evidence="1" id="KW-0805">Transcription regulation</keyword>
<name>A0ABV6JKS2_9BACL</name>
<dbReference type="PANTHER" id="PTHR43280">
    <property type="entry name" value="ARAC-FAMILY TRANSCRIPTIONAL REGULATOR"/>
    <property type="match status" value="1"/>
</dbReference>
<dbReference type="Gene3D" id="3.40.50.2300">
    <property type="match status" value="1"/>
</dbReference>
<feature type="domain" description="HTH araC/xylS-type" evidence="5">
    <location>
        <begin position="414"/>
        <end position="513"/>
    </location>
</feature>
<protein>
    <submittedName>
        <fullName evidence="7">Response regulator</fullName>
    </submittedName>
</protein>
<dbReference type="PRINTS" id="PR00032">
    <property type="entry name" value="HTHARAC"/>
</dbReference>
<dbReference type="CDD" id="cd17536">
    <property type="entry name" value="REC_YesN-like"/>
    <property type="match status" value="1"/>
</dbReference>
<dbReference type="Pfam" id="PF12833">
    <property type="entry name" value="HTH_18"/>
    <property type="match status" value="1"/>
</dbReference>
<comment type="caution">
    <text evidence="7">The sequence shown here is derived from an EMBL/GenBank/DDBJ whole genome shotgun (WGS) entry which is preliminary data.</text>
</comment>
<dbReference type="PROSITE" id="PS00041">
    <property type="entry name" value="HTH_ARAC_FAMILY_1"/>
    <property type="match status" value="1"/>
</dbReference>
<evidence type="ECO:0000259" key="6">
    <source>
        <dbReference type="PROSITE" id="PS50110"/>
    </source>
</evidence>
<dbReference type="PROSITE" id="PS50110">
    <property type="entry name" value="RESPONSE_REGULATORY"/>
    <property type="match status" value="1"/>
</dbReference>
<organism evidence="7 8">
    <name type="scientific">Paenibacillus mendelii</name>
    <dbReference type="NCBI Taxonomy" id="206163"/>
    <lineage>
        <taxon>Bacteria</taxon>
        <taxon>Bacillati</taxon>
        <taxon>Bacillota</taxon>
        <taxon>Bacilli</taxon>
        <taxon>Bacillales</taxon>
        <taxon>Paenibacillaceae</taxon>
        <taxon>Paenibacillus</taxon>
    </lineage>
</organism>
<dbReference type="InterPro" id="IPR018060">
    <property type="entry name" value="HTH_AraC"/>
</dbReference>
<dbReference type="PANTHER" id="PTHR43280:SF28">
    <property type="entry name" value="HTH-TYPE TRANSCRIPTIONAL ACTIVATOR RHAS"/>
    <property type="match status" value="1"/>
</dbReference>
<keyword evidence="8" id="KW-1185">Reference proteome</keyword>
<keyword evidence="3" id="KW-0804">Transcription</keyword>
<evidence type="ECO:0000313" key="7">
    <source>
        <dbReference type="EMBL" id="MFC0396519.1"/>
    </source>
</evidence>
<sequence length="516" mass="59348">MRIMLVDDEPFFLENLKEVIGACSPELSSKPEIVAECYSAEKALKLIPSVLPDLVFTDIRMKSMDGLELAQKIREDYPLIIVVIVSGYPSFEYARTALKASVSDYLVKPIEYDAILNVIHTAQTHIQNNHYQRKKEIIQSILEYGNVNTSTFNNDYSFDFAYSCYALILISSSELILNPLSSSSRVESELQTIRSIQLQMNDNEGVWMLPNMNHTGLLFVFGLQAFHEETMATIGRYLMDRCTLDRSKVTLGISRFTASLSELPEEAKSLTRAIAREHIIGKSRMFFMNEEPSVSFAPNTTLTSMDEKYLLALIESRNQADIHPFIAKLFQTWDDEGCPSFIIEMNMRKVIQCFEHKLFQLSPVQLRETEDAIREILFTASSFREAADACFDWIKELFLTAEQPEETSRLALFQRIQGYIIANIGEPLTLSLLMDEFNISSTYLCNLFRIHCDQSFVEYFTDIRIQKAKELLHQHPDMQVKKISEIVGYLDFHYFSRVFKRSTGMTPSEYRRTGTE</sequence>
<evidence type="ECO:0000256" key="4">
    <source>
        <dbReference type="PROSITE-ProRule" id="PRU00169"/>
    </source>
</evidence>
<keyword evidence="2" id="KW-0238">DNA-binding</keyword>
<evidence type="ECO:0000256" key="3">
    <source>
        <dbReference type="ARBA" id="ARBA00023163"/>
    </source>
</evidence>
<evidence type="ECO:0000313" key="8">
    <source>
        <dbReference type="Proteomes" id="UP001589818"/>
    </source>
</evidence>
<dbReference type="InterPro" id="IPR009057">
    <property type="entry name" value="Homeodomain-like_sf"/>
</dbReference>
<dbReference type="InterPro" id="IPR011006">
    <property type="entry name" value="CheY-like_superfamily"/>
</dbReference>
<dbReference type="InterPro" id="IPR018062">
    <property type="entry name" value="HTH_AraC-typ_CS"/>
</dbReference>
<evidence type="ECO:0000256" key="1">
    <source>
        <dbReference type="ARBA" id="ARBA00023015"/>
    </source>
</evidence>
<feature type="domain" description="Response regulatory" evidence="6">
    <location>
        <begin position="2"/>
        <end position="123"/>
    </location>
</feature>
<feature type="modified residue" description="4-aspartylphosphate" evidence="4">
    <location>
        <position position="58"/>
    </location>
</feature>
<gene>
    <name evidence="7" type="ORF">ACFFJ8_34870</name>
</gene>
<dbReference type="Pfam" id="PF00072">
    <property type="entry name" value="Response_reg"/>
    <property type="match status" value="1"/>
</dbReference>
<dbReference type="SMART" id="SM00448">
    <property type="entry name" value="REC"/>
    <property type="match status" value="1"/>
</dbReference>
<dbReference type="RefSeq" id="WP_204818629.1">
    <property type="nucleotide sequence ID" value="NZ_JANHOF010000005.1"/>
</dbReference>
<dbReference type="EMBL" id="JBHLVF010000061">
    <property type="protein sequence ID" value="MFC0396519.1"/>
    <property type="molecule type" value="Genomic_DNA"/>
</dbReference>
<dbReference type="InterPro" id="IPR020449">
    <property type="entry name" value="Tscrpt_reg_AraC-type_HTH"/>
</dbReference>
<evidence type="ECO:0000256" key="2">
    <source>
        <dbReference type="ARBA" id="ARBA00023125"/>
    </source>
</evidence>
<reference evidence="7 8" key="1">
    <citation type="submission" date="2024-09" db="EMBL/GenBank/DDBJ databases">
        <authorList>
            <person name="Sun Q."/>
            <person name="Mori K."/>
        </authorList>
    </citation>
    <scope>NUCLEOTIDE SEQUENCE [LARGE SCALE GENOMIC DNA]</scope>
    <source>
        <strain evidence="7 8">CCM 4839</strain>
    </source>
</reference>
<dbReference type="InterPro" id="IPR001789">
    <property type="entry name" value="Sig_transdc_resp-reg_receiver"/>
</dbReference>
<proteinExistence type="predicted"/>
<dbReference type="SMART" id="SM00342">
    <property type="entry name" value="HTH_ARAC"/>
    <property type="match status" value="1"/>
</dbReference>
<dbReference type="SUPFAM" id="SSF52172">
    <property type="entry name" value="CheY-like"/>
    <property type="match status" value="1"/>
</dbReference>
<dbReference type="Proteomes" id="UP001589818">
    <property type="component" value="Unassembled WGS sequence"/>
</dbReference>
<dbReference type="Gene3D" id="1.10.10.60">
    <property type="entry name" value="Homeodomain-like"/>
    <property type="match status" value="2"/>
</dbReference>
<dbReference type="SUPFAM" id="SSF46689">
    <property type="entry name" value="Homeodomain-like"/>
    <property type="match status" value="1"/>
</dbReference>
<dbReference type="PROSITE" id="PS01124">
    <property type="entry name" value="HTH_ARAC_FAMILY_2"/>
    <property type="match status" value="1"/>
</dbReference>